<feature type="region of interest" description="Disordered" evidence="1">
    <location>
        <begin position="185"/>
        <end position="216"/>
    </location>
</feature>
<reference evidence="4 5" key="1">
    <citation type="submission" date="2014-08" db="EMBL/GenBank/DDBJ databases">
        <authorList>
            <person name="Moulin Lionel"/>
        </authorList>
    </citation>
    <scope>NUCLEOTIDE SEQUENCE [LARGE SCALE GENOMIC DNA]</scope>
</reference>
<evidence type="ECO:0000313" key="2">
    <source>
        <dbReference type="EMBL" id="CDX31001.1"/>
    </source>
</evidence>
<sequence>MQSAGGVCRPDRSESQGRRQGYPRRPLPLQRQRQGHRARRGPGFRQDHLRQEDRAASRRTHGRRRGDRAHPGFCRGDEPGDDRGRVDAHDLPASDAVGDDEGERARRLWPRFERMISHQSVIDSRSVLDWSGETHTRQPEKADSKAVRIRMHFHLIEEELAHAYEWRRLDHGHYRRRSGRLVRRDGHEEQHRHLHEHHHGHRRRGGAERDPAGSEHPVLRRRLGSLSDHRFHRRLPADLRGAACSALNACRYAERAVAACAGAAFFFAAKSLR</sequence>
<dbReference type="EMBL" id="CCNE01000020">
    <property type="protein sequence ID" value="CDX57551.1"/>
    <property type="molecule type" value="Genomic_DNA"/>
</dbReference>
<feature type="compositionally biased region" description="Basic residues" evidence="1">
    <location>
        <begin position="33"/>
        <end position="42"/>
    </location>
</feature>
<feature type="region of interest" description="Disordered" evidence="1">
    <location>
        <begin position="1"/>
        <end position="102"/>
    </location>
</feature>
<protein>
    <submittedName>
        <fullName evidence="2">Uncharacterized protein</fullName>
    </submittedName>
</protein>
<evidence type="ECO:0000313" key="4">
    <source>
        <dbReference type="Proteomes" id="UP000046122"/>
    </source>
</evidence>
<gene>
    <name evidence="3" type="ORF">MPL3365_270114</name>
    <name evidence="2" type="ORF">MPLDJ20_140131</name>
</gene>
<dbReference type="Proteomes" id="UP000046373">
    <property type="component" value="Unassembled WGS sequence"/>
</dbReference>
<feature type="compositionally biased region" description="Basic residues" evidence="1">
    <location>
        <begin position="57"/>
        <end position="67"/>
    </location>
</feature>
<name>A0A090EPT0_MESPL</name>
<feature type="compositionally biased region" description="Low complexity" evidence="1">
    <location>
        <begin position="18"/>
        <end position="32"/>
    </location>
</feature>
<feature type="compositionally biased region" description="Basic and acidic residues" evidence="1">
    <location>
        <begin position="45"/>
        <end position="56"/>
    </location>
</feature>
<dbReference type="EMBL" id="CCNB01000006">
    <property type="protein sequence ID" value="CDX31001.1"/>
    <property type="molecule type" value="Genomic_DNA"/>
</dbReference>
<organism evidence="2 5">
    <name type="scientific">Mesorhizobium plurifarium</name>
    <dbReference type="NCBI Taxonomy" id="69974"/>
    <lineage>
        <taxon>Bacteria</taxon>
        <taxon>Pseudomonadati</taxon>
        <taxon>Pseudomonadota</taxon>
        <taxon>Alphaproteobacteria</taxon>
        <taxon>Hyphomicrobiales</taxon>
        <taxon>Phyllobacteriaceae</taxon>
        <taxon>Mesorhizobium</taxon>
    </lineage>
</organism>
<feature type="compositionally biased region" description="Basic residues" evidence="1">
    <location>
        <begin position="192"/>
        <end position="204"/>
    </location>
</feature>
<evidence type="ECO:0000313" key="3">
    <source>
        <dbReference type="EMBL" id="CDX57551.1"/>
    </source>
</evidence>
<accession>A0A090EPT0</accession>
<dbReference type="AlphaFoldDB" id="A0A090EPT0"/>
<feature type="compositionally biased region" description="Basic and acidic residues" evidence="1">
    <location>
        <begin position="75"/>
        <end position="92"/>
    </location>
</feature>
<proteinExistence type="predicted"/>
<evidence type="ECO:0000256" key="1">
    <source>
        <dbReference type="SAM" id="MobiDB-lite"/>
    </source>
</evidence>
<evidence type="ECO:0000313" key="5">
    <source>
        <dbReference type="Proteomes" id="UP000046373"/>
    </source>
</evidence>
<dbReference type="Proteomes" id="UP000046122">
    <property type="component" value="Unassembled WGS sequence"/>
</dbReference>